<feature type="transmembrane region" description="Helical" evidence="1">
    <location>
        <begin position="45"/>
        <end position="66"/>
    </location>
</feature>
<gene>
    <name evidence="2" type="ORF">FYC51_05365</name>
</gene>
<keyword evidence="1" id="KW-1133">Transmembrane helix</keyword>
<accession>A0A5S4V5L1</accession>
<dbReference type="AlphaFoldDB" id="A0A5S4V5L1"/>
<evidence type="ECO:0000313" key="2">
    <source>
        <dbReference type="EMBL" id="TYL53133.1"/>
    </source>
</evidence>
<evidence type="ECO:0000313" key="3">
    <source>
        <dbReference type="Proteomes" id="UP000325243"/>
    </source>
</evidence>
<keyword evidence="1" id="KW-0472">Membrane</keyword>
<organism evidence="2 3">
    <name type="scientific">Agromyces mariniharenae</name>
    <dbReference type="NCBI Taxonomy" id="2604423"/>
    <lineage>
        <taxon>Bacteria</taxon>
        <taxon>Bacillati</taxon>
        <taxon>Actinomycetota</taxon>
        <taxon>Actinomycetes</taxon>
        <taxon>Micrococcales</taxon>
        <taxon>Microbacteriaceae</taxon>
        <taxon>Agromyces</taxon>
    </lineage>
</organism>
<feature type="transmembrane region" description="Helical" evidence="1">
    <location>
        <begin position="78"/>
        <end position="99"/>
    </location>
</feature>
<dbReference type="RefSeq" id="WP_148732603.1">
    <property type="nucleotide sequence ID" value="NZ_VSSB01000001.1"/>
</dbReference>
<dbReference type="EMBL" id="VSSB01000001">
    <property type="protein sequence ID" value="TYL53133.1"/>
    <property type="molecule type" value="Genomic_DNA"/>
</dbReference>
<comment type="caution">
    <text evidence="2">The sequence shown here is derived from an EMBL/GenBank/DDBJ whole genome shotgun (WGS) entry which is preliminary data.</text>
</comment>
<name>A0A5S4V5L1_9MICO</name>
<evidence type="ECO:0000256" key="1">
    <source>
        <dbReference type="SAM" id="Phobius"/>
    </source>
</evidence>
<evidence type="ECO:0008006" key="4">
    <source>
        <dbReference type="Google" id="ProtNLM"/>
    </source>
</evidence>
<feature type="transmembrane region" description="Helical" evidence="1">
    <location>
        <begin position="7"/>
        <end position="25"/>
    </location>
</feature>
<keyword evidence="1" id="KW-0812">Transmembrane</keyword>
<protein>
    <recommendedName>
        <fullName evidence="4">DUF4149 domain-containing protein</fullName>
    </recommendedName>
</protein>
<keyword evidence="3" id="KW-1185">Reference proteome</keyword>
<reference evidence="2 3" key="1">
    <citation type="submission" date="2019-08" db="EMBL/GenBank/DDBJ databases">
        <authorList>
            <person name="Hu J."/>
        </authorList>
    </citation>
    <scope>NUCLEOTIDE SEQUENCE [LARGE SCALE GENOMIC DNA]</scope>
    <source>
        <strain evidence="2 3">NEAU-184</strain>
    </source>
</reference>
<feature type="transmembrane region" description="Helical" evidence="1">
    <location>
        <begin position="119"/>
        <end position="139"/>
    </location>
</feature>
<sequence>MARTALALRLLLPPLLIGMIVAISFLEAPLKFLAPGITIPLGLGIGRLVFTALNSATGIVLVVLTLASLRPRPARAPLVLLASIWLVYLVEVAVIRPVLNRRSDLVLAGAQAPGTDWAHYAYIAADAALLALLVALAVVTVRRLLPATVTAPRQPVGA</sequence>
<proteinExistence type="predicted"/>
<dbReference type="Proteomes" id="UP000325243">
    <property type="component" value="Unassembled WGS sequence"/>
</dbReference>